<keyword evidence="1" id="KW-0472">Membrane</keyword>
<keyword evidence="1" id="KW-0812">Transmembrane</keyword>
<reference evidence="3" key="1">
    <citation type="journal article" date="2019" name="Int. J. Syst. Evol. Microbiol.">
        <title>The Global Catalogue of Microorganisms (GCM) 10K type strain sequencing project: providing services to taxonomists for standard genome sequencing and annotation.</title>
        <authorList>
            <consortium name="The Broad Institute Genomics Platform"/>
            <consortium name="The Broad Institute Genome Sequencing Center for Infectious Disease"/>
            <person name="Wu L."/>
            <person name="Ma J."/>
        </authorList>
    </citation>
    <scope>NUCLEOTIDE SEQUENCE [LARGE SCALE GENOMIC DNA]</scope>
    <source>
        <strain evidence="3">JCM 4586</strain>
    </source>
</reference>
<dbReference type="RefSeq" id="WP_190025273.1">
    <property type="nucleotide sequence ID" value="NZ_BMUT01000020.1"/>
</dbReference>
<evidence type="ECO:0000256" key="1">
    <source>
        <dbReference type="SAM" id="Phobius"/>
    </source>
</evidence>
<comment type="caution">
    <text evidence="2">The sequence shown here is derived from an EMBL/GenBank/DDBJ whole genome shotgun (WGS) entry which is preliminary data.</text>
</comment>
<proteinExistence type="predicted"/>
<evidence type="ECO:0000313" key="2">
    <source>
        <dbReference type="EMBL" id="GGY08438.1"/>
    </source>
</evidence>
<dbReference type="EMBL" id="BMUT01000020">
    <property type="protein sequence ID" value="GGY08438.1"/>
    <property type="molecule type" value="Genomic_DNA"/>
</dbReference>
<evidence type="ECO:0000313" key="3">
    <source>
        <dbReference type="Proteomes" id="UP000659223"/>
    </source>
</evidence>
<accession>A0ABQ2ZCY6</accession>
<gene>
    <name evidence="2" type="ORF">GCM10010324_64100</name>
</gene>
<organism evidence="2 3">
    <name type="scientific">Streptomyces hiroshimensis</name>
    <dbReference type="NCBI Taxonomy" id="66424"/>
    <lineage>
        <taxon>Bacteria</taxon>
        <taxon>Bacillati</taxon>
        <taxon>Actinomycetota</taxon>
        <taxon>Actinomycetes</taxon>
        <taxon>Kitasatosporales</taxon>
        <taxon>Streptomycetaceae</taxon>
        <taxon>Streptomyces</taxon>
    </lineage>
</organism>
<keyword evidence="1" id="KW-1133">Transmembrane helix</keyword>
<sequence>MADGYNDIKAAAKDTQKDIWSAWLFCGIVAIAVAFFTDDDSVTGMIADFVAKWGWIPSTLIALVASGRASSRADEARKRALQ</sequence>
<dbReference type="Proteomes" id="UP000659223">
    <property type="component" value="Unassembled WGS sequence"/>
</dbReference>
<name>A0ABQ2ZCY6_9ACTN</name>
<evidence type="ECO:0008006" key="4">
    <source>
        <dbReference type="Google" id="ProtNLM"/>
    </source>
</evidence>
<protein>
    <recommendedName>
        <fullName evidence="4">Holin</fullName>
    </recommendedName>
</protein>
<feature type="transmembrane region" description="Helical" evidence="1">
    <location>
        <begin position="20"/>
        <end position="37"/>
    </location>
</feature>
<feature type="transmembrane region" description="Helical" evidence="1">
    <location>
        <begin position="49"/>
        <end position="69"/>
    </location>
</feature>
<keyword evidence="3" id="KW-1185">Reference proteome</keyword>